<sequence>MADQSANNAPHSQSSNSFLDRLKGFFGFDNDVDPDELRNSKDIEIHSWNGPNDPENPFNWSLKYKWLLTVTVCFISILTGLPAGTYGSGNDWMEEKFHVQNSPFPNLYWATTSWNMGAAFWPLIFVPLTESSGRMPGYFVAYVILVISLFPSAFANNFATLVVTRFFGGGASSVSINIVGGSISDVWLGEKARSLPMSLFGFTSVVGIALGPFIGSAIVQIHKSDPWRWIFYIQIIYNAALIPVFYLILSETRPDVILKKRARKIRKETGRPVYAQAELNKVNTLKLLQISFQRPTRMLLTEPVVIFFTLWISFAWGILYLFFSSVVQTYSTNYGWGVMATGLVQLAISVGAVIGTAINPIQDWIYLSSARRNSEKPGKPIPEARLYTAIPGSLLFAAGLFWYGWASMPDVHWIVPTIGITAAGIGIYSIYMAVVNYLTDAYEKYAASALSAASLGRNSFGAFLPLASPQLFSNLGFGWAGSLLGFIGIALSVVPVVLVLKGSQIRNSSPFMRESMWTSDEVDEVDEPSAEKVPTAEIPLLRSFGRDNAVSWDFLENPTTKTGVVTSLQGAILSKRRTMDPLKATITLSARLDTFTTINTLFKKDPKDDDVWYDPKEAPTNSLNQYDIDNLGTLDLKSLSDVTFHTLLMDTVKEERIHG</sequence>
<evidence type="ECO:0000256" key="5">
    <source>
        <dbReference type="ARBA" id="ARBA00023136"/>
    </source>
</evidence>
<dbReference type="eggNOG" id="KOG0255">
    <property type="taxonomic scope" value="Eukaryota"/>
</dbReference>
<dbReference type="PANTHER" id="PTHR23502:SF61">
    <property type="entry name" value="MULTIDRUG TRANSPORTER, PUTATIVE (AFU_ORTHOLOGUE AFUA_3G02780)-RELATED"/>
    <property type="match status" value="1"/>
</dbReference>
<evidence type="ECO:0000259" key="7">
    <source>
        <dbReference type="PROSITE" id="PS50850"/>
    </source>
</evidence>
<reference evidence="8 9" key="1">
    <citation type="submission" date="2016-10" db="EMBL/GenBank/DDBJ databases">
        <title>Genome sequencing of Aspergillus oryzae BCC7051.</title>
        <authorList>
            <person name="Thammarongtham C."/>
            <person name="Vorapreeda T."/>
            <person name="Nookaew I."/>
            <person name="Srisuk T."/>
            <person name="Land M."/>
            <person name="Jeennor S."/>
            <person name="Laoteng K."/>
        </authorList>
    </citation>
    <scope>NUCLEOTIDE SEQUENCE [LARGE SCALE GENOMIC DNA]</scope>
    <source>
        <strain evidence="8 9">BCC7051</strain>
    </source>
</reference>
<dbReference type="SUPFAM" id="SSF103473">
    <property type="entry name" value="MFS general substrate transporter"/>
    <property type="match status" value="1"/>
</dbReference>
<dbReference type="OrthoDB" id="4426556at2759"/>
<feature type="transmembrane region" description="Helical" evidence="6">
    <location>
        <begin position="411"/>
        <end position="434"/>
    </location>
</feature>
<comment type="subcellular location">
    <subcellularLocation>
        <location evidence="1">Cell membrane</location>
        <topology evidence="1">Multi-pass membrane protein</topology>
    </subcellularLocation>
</comment>
<comment type="similarity">
    <text evidence="2">Belongs to the major facilitator superfamily.</text>
</comment>
<feature type="transmembrane region" description="Helical" evidence="6">
    <location>
        <begin position="135"/>
        <end position="154"/>
    </location>
</feature>
<feature type="transmembrane region" description="Helical" evidence="6">
    <location>
        <begin position="199"/>
        <end position="221"/>
    </location>
</feature>
<evidence type="ECO:0000256" key="3">
    <source>
        <dbReference type="ARBA" id="ARBA00022692"/>
    </source>
</evidence>
<evidence type="ECO:0000256" key="6">
    <source>
        <dbReference type="SAM" id="Phobius"/>
    </source>
</evidence>
<feature type="transmembrane region" description="Helical" evidence="6">
    <location>
        <begin position="227"/>
        <end position="249"/>
    </location>
</feature>
<dbReference type="Pfam" id="PF07690">
    <property type="entry name" value="MFS_1"/>
    <property type="match status" value="1"/>
</dbReference>
<dbReference type="PANTHER" id="PTHR23502">
    <property type="entry name" value="MAJOR FACILITATOR SUPERFAMILY"/>
    <property type="match status" value="1"/>
</dbReference>
<proteinExistence type="inferred from homology"/>
<name>A0A1S9DH46_ASPOZ</name>
<dbReference type="VEuPathDB" id="FungiDB:AO090103000396"/>
<dbReference type="Proteomes" id="UP000190312">
    <property type="component" value="Unassembled WGS sequence"/>
</dbReference>
<keyword evidence="3 6" id="KW-0812">Transmembrane</keyword>
<feature type="transmembrane region" description="Helical" evidence="6">
    <location>
        <begin position="386"/>
        <end position="405"/>
    </location>
</feature>
<dbReference type="AlphaFoldDB" id="A0A1S9DH46"/>
<feature type="transmembrane region" description="Helical" evidence="6">
    <location>
        <begin position="166"/>
        <end position="187"/>
    </location>
</feature>
<accession>A0A1S9DH46</accession>
<gene>
    <name evidence="8" type="ORF">OAory_01047040</name>
</gene>
<dbReference type="EMBL" id="MKZY01000006">
    <property type="protein sequence ID" value="OOO08204.1"/>
    <property type="molecule type" value="Genomic_DNA"/>
</dbReference>
<keyword evidence="4 6" id="KW-1133">Transmembrane helix</keyword>
<dbReference type="FunFam" id="1.20.1250.20:FF:000082">
    <property type="entry name" value="MFS multidrug transporter, putative"/>
    <property type="match status" value="1"/>
</dbReference>
<evidence type="ECO:0000256" key="1">
    <source>
        <dbReference type="ARBA" id="ARBA00004651"/>
    </source>
</evidence>
<feature type="domain" description="Major facilitator superfamily (MFS) profile" evidence="7">
    <location>
        <begin position="68"/>
        <end position="505"/>
    </location>
</feature>
<feature type="transmembrane region" description="Helical" evidence="6">
    <location>
        <begin position="479"/>
        <end position="500"/>
    </location>
</feature>
<feature type="transmembrane region" description="Helical" evidence="6">
    <location>
        <begin position="304"/>
        <end position="323"/>
    </location>
</feature>
<dbReference type="InterPro" id="IPR036259">
    <property type="entry name" value="MFS_trans_sf"/>
</dbReference>
<keyword evidence="5 6" id="KW-0472">Membrane</keyword>
<organism evidence="8 9">
    <name type="scientific">Aspergillus oryzae</name>
    <name type="common">Yellow koji mold</name>
    <dbReference type="NCBI Taxonomy" id="5062"/>
    <lineage>
        <taxon>Eukaryota</taxon>
        <taxon>Fungi</taxon>
        <taxon>Dikarya</taxon>
        <taxon>Ascomycota</taxon>
        <taxon>Pezizomycotina</taxon>
        <taxon>Eurotiomycetes</taxon>
        <taxon>Eurotiomycetidae</taxon>
        <taxon>Eurotiales</taxon>
        <taxon>Aspergillaceae</taxon>
        <taxon>Aspergillus</taxon>
        <taxon>Aspergillus subgen. Circumdati</taxon>
    </lineage>
</organism>
<dbReference type="GO" id="GO:0022857">
    <property type="term" value="F:transmembrane transporter activity"/>
    <property type="evidence" value="ECO:0007669"/>
    <property type="project" value="InterPro"/>
</dbReference>
<dbReference type="InterPro" id="IPR020846">
    <property type="entry name" value="MFS_dom"/>
</dbReference>
<feature type="transmembrane region" description="Helical" evidence="6">
    <location>
        <begin position="343"/>
        <end position="365"/>
    </location>
</feature>
<evidence type="ECO:0000256" key="2">
    <source>
        <dbReference type="ARBA" id="ARBA00008335"/>
    </source>
</evidence>
<dbReference type="GO" id="GO:0005886">
    <property type="term" value="C:plasma membrane"/>
    <property type="evidence" value="ECO:0007669"/>
    <property type="project" value="UniProtKB-SubCell"/>
</dbReference>
<dbReference type="InterPro" id="IPR011701">
    <property type="entry name" value="MFS"/>
</dbReference>
<dbReference type="Gene3D" id="1.20.1250.20">
    <property type="entry name" value="MFS general substrate transporter like domains"/>
    <property type="match status" value="1"/>
</dbReference>
<evidence type="ECO:0000313" key="9">
    <source>
        <dbReference type="Proteomes" id="UP000190312"/>
    </source>
</evidence>
<feature type="transmembrane region" description="Helical" evidence="6">
    <location>
        <begin position="66"/>
        <end position="87"/>
    </location>
</feature>
<evidence type="ECO:0000256" key="4">
    <source>
        <dbReference type="ARBA" id="ARBA00022989"/>
    </source>
</evidence>
<protein>
    <submittedName>
        <fullName evidence="8">Major facilitator superfamily MFS_1</fullName>
    </submittedName>
</protein>
<evidence type="ECO:0000313" key="8">
    <source>
        <dbReference type="EMBL" id="OOO08204.1"/>
    </source>
</evidence>
<comment type="caution">
    <text evidence="8">The sequence shown here is derived from an EMBL/GenBank/DDBJ whole genome shotgun (WGS) entry which is preliminary data.</text>
</comment>
<dbReference type="PROSITE" id="PS50850">
    <property type="entry name" value="MFS"/>
    <property type="match status" value="1"/>
</dbReference>